<proteinExistence type="predicted"/>
<keyword evidence="1" id="KW-0812">Transmembrane</keyword>
<sequence length="199" mass="21932">MNYIRQNVGGMIKAIGTFLNTEHPGLTNVSDIFTVGISVISIVIAFMSYDYVKNHDQQIAKFEQANEISSWVVHDSKGGVQMVENSPLMKVSVNNGSDQPIYDVVLTSGTYQGAGADYLSGTNNTVCVGTVPPGRFTTYVPYPGEGMHVRVESVIAFRDNKGNNWIRNAKGVLSEIKTNSYEYLKLDLPPDNWQSLESE</sequence>
<feature type="transmembrane region" description="Helical" evidence="1">
    <location>
        <begin position="32"/>
        <end position="52"/>
    </location>
</feature>
<accession>A0A267WLN4</accession>
<dbReference type="Proteomes" id="UP000216789">
    <property type="component" value="Unassembled WGS sequence"/>
</dbReference>
<keyword evidence="1" id="KW-1133">Transmembrane helix</keyword>
<reference evidence="2 3" key="1">
    <citation type="journal article" date="2017" name="ISME J.">
        <title>Unveiling bifidobacterial biogeography across the mammalian branch of the tree of life.</title>
        <authorList>
            <person name="Milani C."/>
            <person name="Mangifesta M."/>
            <person name="Mancabelli L."/>
            <person name="Lugli G.A."/>
            <person name="James K."/>
            <person name="Duranti S."/>
            <person name="Turroni F."/>
            <person name="Ferrario C."/>
            <person name="Ossiprandi M.C."/>
            <person name="van Sinderen D."/>
            <person name="Ventura M."/>
        </authorList>
    </citation>
    <scope>NUCLEOTIDE SEQUENCE [LARGE SCALE GENOMIC DNA]</scope>
    <source>
        <strain evidence="2 3">1E</strain>
    </source>
</reference>
<dbReference type="EMBL" id="MNLB01000004">
    <property type="protein sequence ID" value="PAC73514.1"/>
    <property type="molecule type" value="Genomic_DNA"/>
</dbReference>
<evidence type="ECO:0000256" key="1">
    <source>
        <dbReference type="SAM" id="Phobius"/>
    </source>
</evidence>
<comment type="caution">
    <text evidence="2">The sequence shown here is derived from an EMBL/GenBank/DDBJ whole genome shotgun (WGS) entry which is preliminary data.</text>
</comment>
<evidence type="ECO:0000313" key="2">
    <source>
        <dbReference type="EMBL" id="PAC73514.1"/>
    </source>
</evidence>
<dbReference type="AlphaFoldDB" id="A0A267WLN4"/>
<gene>
    <name evidence="2" type="ORF">BPS1E_0904</name>
</gene>
<keyword evidence="1" id="KW-0472">Membrane</keyword>
<name>A0A267WLN4_BIFPS</name>
<evidence type="ECO:0000313" key="3">
    <source>
        <dbReference type="Proteomes" id="UP000216789"/>
    </source>
</evidence>
<organism evidence="2 3">
    <name type="scientific">Bifidobacterium pseudocatenulatum</name>
    <dbReference type="NCBI Taxonomy" id="28026"/>
    <lineage>
        <taxon>Bacteria</taxon>
        <taxon>Bacillati</taxon>
        <taxon>Actinomycetota</taxon>
        <taxon>Actinomycetes</taxon>
        <taxon>Bifidobacteriales</taxon>
        <taxon>Bifidobacteriaceae</taxon>
        <taxon>Bifidobacterium</taxon>
    </lineage>
</organism>
<dbReference type="RefSeq" id="WP_095279508.1">
    <property type="nucleotide sequence ID" value="NZ_MNLB01000004.1"/>
</dbReference>
<protein>
    <submittedName>
        <fullName evidence="2">Uncharacterized protein</fullName>
    </submittedName>
</protein>